<evidence type="ECO:0000313" key="3">
    <source>
        <dbReference type="EMBL" id="QHS58149.1"/>
    </source>
</evidence>
<proteinExistence type="inferred from homology"/>
<name>A0A6B9Z8F2_9BACT</name>
<gene>
    <name evidence="3" type="ORF">GWR21_00625</name>
</gene>
<dbReference type="PANTHER" id="PTHR43393">
    <property type="entry name" value="CYTOKININ RIBOSIDE 5'-MONOPHOSPHATE PHOSPHORIBOHYDROLASE"/>
    <property type="match status" value="1"/>
</dbReference>
<dbReference type="AlphaFoldDB" id="A0A6B9Z8F2"/>
<dbReference type="KEGG" id="chih:GWR21_00625"/>
<dbReference type="InterPro" id="IPR052341">
    <property type="entry name" value="LOG_family_nucleotidases"/>
</dbReference>
<dbReference type="GO" id="GO:0005829">
    <property type="term" value="C:cytosol"/>
    <property type="evidence" value="ECO:0007669"/>
    <property type="project" value="TreeGrafter"/>
</dbReference>
<comment type="similarity">
    <text evidence="2">Belongs to the LOG family.</text>
</comment>
<dbReference type="GO" id="GO:0008714">
    <property type="term" value="F:AMP nucleosidase activity"/>
    <property type="evidence" value="ECO:0007669"/>
    <property type="project" value="UniProtKB-EC"/>
</dbReference>
<dbReference type="EC" id="3.2.2.n1" evidence="2"/>
<evidence type="ECO:0000313" key="4">
    <source>
        <dbReference type="Proteomes" id="UP000476411"/>
    </source>
</evidence>
<dbReference type="EMBL" id="CP048113">
    <property type="protein sequence ID" value="QHS58149.1"/>
    <property type="molecule type" value="Genomic_DNA"/>
</dbReference>
<keyword evidence="4" id="KW-1185">Reference proteome</keyword>
<dbReference type="RefSeq" id="WP_162329854.1">
    <property type="nucleotide sequence ID" value="NZ_CP048113.1"/>
</dbReference>
<dbReference type="InterPro" id="IPR031100">
    <property type="entry name" value="LOG_fam"/>
</dbReference>
<dbReference type="Pfam" id="PF03641">
    <property type="entry name" value="Lysine_decarbox"/>
    <property type="match status" value="1"/>
</dbReference>
<dbReference type="NCBIfam" id="TIGR00730">
    <property type="entry name" value="Rossman fold protein, TIGR00730 family"/>
    <property type="match status" value="1"/>
</dbReference>
<keyword evidence="2" id="KW-0378">Hydrolase</keyword>
<reference evidence="3 4" key="1">
    <citation type="submission" date="2020-01" db="EMBL/GenBank/DDBJ databases">
        <title>Complete genome sequence of Chitinophaga sp. H33E-04 isolated from quinoa roots.</title>
        <authorList>
            <person name="Weon H.-Y."/>
            <person name="Lee S.A."/>
        </authorList>
    </citation>
    <scope>NUCLEOTIDE SEQUENCE [LARGE SCALE GENOMIC DNA]</scope>
    <source>
        <strain evidence="3 4">H33E-04</strain>
    </source>
</reference>
<dbReference type="PANTHER" id="PTHR43393:SF2">
    <property type="entry name" value="CYTOKININ RIBOSIDE 5'-MONOPHOSPHATE PHOSPHORIBOHYDROLASE"/>
    <property type="match status" value="1"/>
</dbReference>
<dbReference type="Proteomes" id="UP000476411">
    <property type="component" value="Chromosome"/>
</dbReference>
<organism evidence="3 4">
    <name type="scientific">Chitinophaga agri</name>
    <dbReference type="NCBI Taxonomy" id="2703787"/>
    <lineage>
        <taxon>Bacteria</taxon>
        <taxon>Pseudomonadati</taxon>
        <taxon>Bacteroidota</taxon>
        <taxon>Chitinophagia</taxon>
        <taxon>Chitinophagales</taxon>
        <taxon>Chitinophagaceae</taxon>
        <taxon>Chitinophaga</taxon>
    </lineage>
</organism>
<sequence length="254" mass="28800">MDTATIREKQHNTITGTPEHEEKYFLEGPRSRLRELVFVIRIFIEFIRGFRILHFVGPCVSVFGSARIKPGSTFYNTACSMGAGIAGLGFTVMTGGGPGIMEAANKGAQSAGGYSVGCNIKLPGEQRPNLFMDKYFTCEYFFVRKVLMFKYSYAFVIMPGGIGTMDEFFEALTLIQTRKVLDFPVVLMGTAYWQPLMPLLDNMLTAGTIDKKDLKYILFTDSEEEALKHIDKYAREKYNSKRKMLYKKFRLLAE</sequence>
<protein>
    <recommendedName>
        <fullName evidence="2">Cytokinin riboside 5'-monophosphate phosphoribohydrolase</fullName>
        <ecNumber evidence="2">3.2.2.n1</ecNumber>
    </recommendedName>
</protein>
<accession>A0A6B9Z8F2</accession>
<comment type="catalytic activity">
    <reaction evidence="1">
        <text>AMP + H2O = D-ribose 5-phosphate + adenine</text>
        <dbReference type="Rhea" id="RHEA:20129"/>
        <dbReference type="ChEBI" id="CHEBI:15377"/>
        <dbReference type="ChEBI" id="CHEBI:16708"/>
        <dbReference type="ChEBI" id="CHEBI:78346"/>
        <dbReference type="ChEBI" id="CHEBI:456215"/>
        <dbReference type="EC" id="3.2.2.4"/>
    </reaction>
</comment>
<evidence type="ECO:0000256" key="1">
    <source>
        <dbReference type="ARBA" id="ARBA00000274"/>
    </source>
</evidence>
<dbReference type="GO" id="GO:0009691">
    <property type="term" value="P:cytokinin biosynthetic process"/>
    <property type="evidence" value="ECO:0007669"/>
    <property type="project" value="UniProtKB-UniRule"/>
</dbReference>
<dbReference type="SUPFAM" id="SSF102405">
    <property type="entry name" value="MCP/YpsA-like"/>
    <property type="match status" value="1"/>
</dbReference>
<dbReference type="InterPro" id="IPR005269">
    <property type="entry name" value="LOG"/>
</dbReference>
<evidence type="ECO:0000256" key="2">
    <source>
        <dbReference type="RuleBase" id="RU363015"/>
    </source>
</evidence>
<keyword evidence="2" id="KW-0203">Cytokinin biosynthesis</keyword>
<dbReference type="Gene3D" id="3.40.50.450">
    <property type="match status" value="1"/>
</dbReference>